<feature type="compositionally biased region" description="Polar residues" evidence="2">
    <location>
        <begin position="1"/>
        <end position="10"/>
    </location>
</feature>
<keyword evidence="4" id="KW-1185">Reference proteome</keyword>
<feature type="coiled-coil region" evidence="1">
    <location>
        <begin position="245"/>
        <end position="350"/>
    </location>
</feature>
<accession>A0A8J2T0F2</accession>
<dbReference type="OrthoDB" id="4070718at2759"/>
<protein>
    <submittedName>
        <fullName evidence="3">BN860_14466g1_1</fullName>
    </submittedName>
</protein>
<dbReference type="Proteomes" id="UP000019375">
    <property type="component" value="Unassembled WGS sequence"/>
</dbReference>
<dbReference type="EMBL" id="HG316454">
    <property type="protein sequence ID" value="CDF87786.1"/>
    <property type="molecule type" value="Genomic_DNA"/>
</dbReference>
<feature type="region of interest" description="Disordered" evidence="2">
    <location>
        <begin position="1"/>
        <end position="23"/>
    </location>
</feature>
<sequence length="585" mass="67387">MKSNKRGTSPDNHDRDMEVNSRKNVCTHEPSNKLRKIWIYPSESKLARSNRKLGQNSFFQPPTLQKIKSLSTQLNAEPLSRDDETVQNDKLNGKQASNSSMHPQKLANTNDLREKHNANNSNFLGGTLSASCELNESCLKRVKEAENIAGRNEMEESVRSILKHLTHEIMKYEMAIASLYGKIKEMDNENERLRQRYTLMCTDVVTAARQSNDLSTNDTAESTIEEECFSDGTEEEIDPIPSSNFSILKQELETLENRIVERLKELEENQRPIKQNALPNNEHEDDQISIVKELKQKLDRKESELKEVRKYAEIRVSNLKSSLISARTLQEKTNRKYEDTKERAKKASKLVSESNASIEHYKAIAHFQKDIIRSLRLQLNEKDLKISSASPKILQDNVPPTDYEERNSTNKSHDLLLEKYNRISAAYTVLSSVSNMQNNDLTILTQQYEEEKLKSLSLMSAVEQQRKISNTVRKAGPFRESDDLKKVSKMYEDLCEQQSKEAALHDEELNRVHDMYRKLLKKKDEEHHCTIENIAQELSEFRGFSEAHSLEKNEEQSSIGDNLEEDIDKSLEPVEIDSELVRITD</sequence>
<name>A0A8J2T0F2_ZYGB2</name>
<feature type="compositionally biased region" description="Polar residues" evidence="2">
    <location>
        <begin position="88"/>
        <end position="105"/>
    </location>
</feature>
<reference evidence="4" key="1">
    <citation type="journal article" date="2013" name="Genome Announc.">
        <title>Genome sequence of the food spoilage yeast Zygosaccharomyces bailii CLIB 213(T).</title>
        <authorList>
            <person name="Galeote V."/>
            <person name="Bigey F."/>
            <person name="Devillers H."/>
            <person name="Neuveglise C."/>
            <person name="Dequin S."/>
        </authorList>
    </citation>
    <scope>NUCLEOTIDE SEQUENCE [LARGE SCALE GENOMIC DNA]</scope>
    <source>
        <strain evidence="4">CLIB 213 / ATCC 58445 / CBS 680 / CCRC 21525 / NBRC 1098 / NCYC 1416 / NRRL Y-2227</strain>
    </source>
</reference>
<evidence type="ECO:0000256" key="1">
    <source>
        <dbReference type="SAM" id="Coils"/>
    </source>
</evidence>
<keyword evidence="1" id="KW-0175">Coiled coil</keyword>
<feature type="region of interest" description="Disordered" evidence="2">
    <location>
        <begin position="546"/>
        <end position="571"/>
    </location>
</feature>
<evidence type="ECO:0000313" key="4">
    <source>
        <dbReference type="Proteomes" id="UP000019375"/>
    </source>
</evidence>
<feature type="region of interest" description="Disordered" evidence="2">
    <location>
        <begin position="74"/>
        <end position="105"/>
    </location>
</feature>
<proteinExistence type="predicted"/>
<dbReference type="AlphaFoldDB" id="A0A8J2T0F2"/>
<organism evidence="3 4">
    <name type="scientific">Zygosaccharomyces bailii (strain CLIB 213 / ATCC 58445 / CBS 680 / BCRC 21525 / NBRC 1098 / NCYC 1416 / NRRL Y-2227)</name>
    <dbReference type="NCBI Taxonomy" id="1333698"/>
    <lineage>
        <taxon>Eukaryota</taxon>
        <taxon>Fungi</taxon>
        <taxon>Dikarya</taxon>
        <taxon>Ascomycota</taxon>
        <taxon>Saccharomycotina</taxon>
        <taxon>Saccharomycetes</taxon>
        <taxon>Saccharomycetales</taxon>
        <taxon>Saccharomycetaceae</taxon>
        <taxon>Zygosaccharomyces</taxon>
    </lineage>
</organism>
<feature type="compositionally biased region" description="Basic and acidic residues" evidence="2">
    <location>
        <begin position="11"/>
        <end position="21"/>
    </location>
</feature>
<evidence type="ECO:0000313" key="3">
    <source>
        <dbReference type="EMBL" id="CDF87786.1"/>
    </source>
</evidence>
<gene>
    <name evidence="3" type="ORF">BN860_14466g</name>
</gene>
<evidence type="ECO:0000256" key="2">
    <source>
        <dbReference type="SAM" id="MobiDB-lite"/>
    </source>
</evidence>
<feature type="compositionally biased region" description="Basic and acidic residues" evidence="2">
    <location>
        <begin position="546"/>
        <end position="555"/>
    </location>
</feature>